<dbReference type="InterPro" id="IPR001763">
    <property type="entry name" value="Rhodanese-like_dom"/>
</dbReference>
<feature type="domain" description="Rhodanese" evidence="4">
    <location>
        <begin position="92"/>
        <end position="150"/>
    </location>
</feature>
<keyword evidence="2" id="KW-0378">Hydrolase</keyword>
<dbReference type="CDD" id="cd14505">
    <property type="entry name" value="CDKN3-like"/>
    <property type="match status" value="1"/>
</dbReference>
<evidence type="ECO:0000313" key="6">
    <source>
        <dbReference type="Proteomes" id="UP000324797"/>
    </source>
</evidence>
<dbReference type="InterPro" id="IPR050561">
    <property type="entry name" value="PTP"/>
</dbReference>
<dbReference type="EC" id="3.1.3.48" evidence="1"/>
<dbReference type="InterPro" id="IPR057023">
    <property type="entry name" value="PTP-SAK"/>
</dbReference>
<sequence length="184" mass="20256">MNFVRTSKTHPLKIAEVQASLQHGRIGITFCPGKHDLNAATGAWQRDLGLDLDEIKKWGASLILTLVEKEELEQLHVTDLGAGVEARGMEWLHLPIRDASVPSALFEKSWLTHGERIRHLLRDGSHIVVHCKGGQGRAGMIAARLLAELGMAPDEAMRLVRSKREGAIETRAQEDVVRGAKPIA</sequence>
<dbReference type="InterPro" id="IPR000387">
    <property type="entry name" value="Tyr_Pase_dom"/>
</dbReference>
<dbReference type="InterPro" id="IPR029021">
    <property type="entry name" value="Prot-tyrosine_phosphatase-like"/>
</dbReference>
<name>A0A5S4YPF7_9BRAD</name>
<gene>
    <name evidence="5" type="ORF">FXV83_16620</name>
</gene>
<dbReference type="Pfam" id="PF22784">
    <property type="entry name" value="PTP-SAK"/>
    <property type="match status" value="1"/>
</dbReference>
<dbReference type="EMBL" id="VSTH01000051">
    <property type="protein sequence ID" value="TYO65554.1"/>
    <property type="molecule type" value="Genomic_DNA"/>
</dbReference>
<dbReference type="PROSITE" id="PS50056">
    <property type="entry name" value="TYR_PHOSPHATASE_2"/>
    <property type="match status" value="1"/>
</dbReference>
<feature type="domain" description="Tyrosine specific protein phosphatases" evidence="3">
    <location>
        <begin position="108"/>
        <end position="175"/>
    </location>
</feature>
<dbReference type="Proteomes" id="UP000324797">
    <property type="component" value="Unassembled WGS sequence"/>
</dbReference>
<evidence type="ECO:0000259" key="4">
    <source>
        <dbReference type="PROSITE" id="PS50206"/>
    </source>
</evidence>
<evidence type="ECO:0000256" key="2">
    <source>
        <dbReference type="ARBA" id="ARBA00022801"/>
    </source>
</evidence>
<dbReference type="RefSeq" id="WP_148740488.1">
    <property type="nucleotide sequence ID" value="NZ_VSTH01000051.1"/>
</dbReference>
<accession>A0A5S4YPF7</accession>
<dbReference type="SUPFAM" id="SSF52799">
    <property type="entry name" value="(Phosphotyrosine protein) phosphatases II"/>
    <property type="match status" value="1"/>
</dbReference>
<dbReference type="PROSITE" id="PS50206">
    <property type="entry name" value="RHODANESE_3"/>
    <property type="match status" value="1"/>
</dbReference>
<keyword evidence="6" id="KW-1185">Reference proteome</keyword>
<organism evidence="5 6">
    <name type="scientific">Bradyrhizobium hipponense</name>
    <dbReference type="NCBI Taxonomy" id="2605638"/>
    <lineage>
        <taxon>Bacteria</taxon>
        <taxon>Pseudomonadati</taxon>
        <taxon>Pseudomonadota</taxon>
        <taxon>Alphaproteobacteria</taxon>
        <taxon>Hyphomicrobiales</taxon>
        <taxon>Nitrobacteraceae</taxon>
        <taxon>Bradyrhizobium</taxon>
    </lineage>
</organism>
<evidence type="ECO:0000259" key="3">
    <source>
        <dbReference type="PROSITE" id="PS50056"/>
    </source>
</evidence>
<comment type="caution">
    <text evidence="5">The sequence shown here is derived from an EMBL/GenBank/DDBJ whole genome shotgun (WGS) entry which is preliminary data.</text>
</comment>
<dbReference type="AlphaFoldDB" id="A0A5S4YPF7"/>
<dbReference type="PANTHER" id="PTHR23339">
    <property type="entry name" value="TYROSINE SPECIFIC PROTEIN PHOSPHATASE AND DUAL SPECIFICITY PROTEIN PHOSPHATASE"/>
    <property type="match status" value="1"/>
</dbReference>
<protein>
    <recommendedName>
        <fullName evidence="1">protein-tyrosine-phosphatase</fullName>
        <ecNumber evidence="1">3.1.3.48</ecNumber>
    </recommendedName>
</protein>
<evidence type="ECO:0000313" key="5">
    <source>
        <dbReference type="EMBL" id="TYO65554.1"/>
    </source>
</evidence>
<dbReference type="Gene3D" id="3.90.190.10">
    <property type="entry name" value="Protein tyrosine phosphatase superfamily"/>
    <property type="match status" value="1"/>
</dbReference>
<dbReference type="GO" id="GO:0004725">
    <property type="term" value="F:protein tyrosine phosphatase activity"/>
    <property type="evidence" value="ECO:0007669"/>
    <property type="project" value="UniProtKB-EC"/>
</dbReference>
<evidence type="ECO:0000256" key="1">
    <source>
        <dbReference type="ARBA" id="ARBA00013064"/>
    </source>
</evidence>
<proteinExistence type="predicted"/>
<reference evidence="5 6" key="1">
    <citation type="submission" date="2019-08" db="EMBL/GenBank/DDBJ databases">
        <title>Bradyrhizobium hipponensis sp. nov., a rhizobium isolated from a Lupinus angustifolius root nodule in Tunisia.</title>
        <authorList>
            <person name="Off K."/>
            <person name="Rejili M."/>
            <person name="Mars M."/>
            <person name="Brachmann A."/>
            <person name="Marin M."/>
        </authorList>
    </citation>
    <scope>NUCLEOTIDE SEQUENCE [LARGE SCALE GENOMIC DNA]</scope>
    <source>
        <strain evidence="6">aSej3</strain>
    </source>
</reference>
<dbReference type="FunFam" id="3.90.190.10:FF:000157">
    <property type="entry name" value="Protein-tyrosine phosphatase"/>
    <property type="match status" value="1"/>
</dbReference>